<keyword evidence="1" id="KW-0812">Transmembrane</keyword>
<proteinExistence type="predicted"/>
<dbReference type="EMBL" id="LWDX02025164">
    <property type="protein sequence ID" value="OEL30634.1"/>
    <property type="molecule type" value="Genomic_DNA"/>
</dbReference>
<reference evidence="3 4" key="1">
    <citation type="submission" date="2016-09" db="EMBL/GenBank/DDBJ databases">
        <title>The draft genome of Dichanthelium oligosanthes: A C3 panicoid grass species.</title>
        <authorList>
            <person name="Studer A.J."/>
            <person name="Schnable J.C."/>
            <person name="Brutnell T.P."/>
        </authorList>
    </citation>
    <scope>NUCLEOTIDE SEQUENCE [LARGE SCALE GENOMIC DNA]</scope>
    <source>
        <strain evidence="4">cv. Kellogg 1175</strain>
        <tissue evidence="3">Leaf</tissue>
    </source>
</reference>
<keyword evidence="4" id="KW-1185">Reference proteome</keyword>
<name>A0A1E5VZT1_9POAL</name>
<feature type="transmembrane region" description="Helical" evidence="1">
    <location>
        <begin position="32"/>
        <end position="51"/>
    </location>
</feature>
<evidence type="ECO:0000313" key="3">
    <source>
        <dbReference type="EMBL" id="OEL30634.1"/>
    </source>
</evidence>
<feature type="signal peptide" evidence="2">
    <location>
        <begin position="1"/>
        <end position="17"/>
    </location>
</feature>
<organism evidence="3 4">
    <name type="scientific">Dichanthelium oligosanthes</name>
    <dbReference type="NCBI Taxonomy" id="888268"/>
    <lineage>
        <taxon>Eukaryota</taxon>
        <taxon>Viridiplantae</taxon>
        <taxon>Streptophyta</taxon>
        <taxon>Embryophyta</taxon>
        <taxon>Tracheophyta</taxon>
        <taxon>Spermatophyta</taxon>
        <taxon>Magnoliopsida</taxon>
        <taxon>Liliopsida</taxon>
        <taxon>Poales</taxon>
        <taxon>Poaceae</taxon>
        <taxon>PACMAD clade</taxon>
        <taxon>Panicoideae</taxon>
        <taxon>Panicodae</taxon>
        <taxon>Paniceae</taxon>
        <taxon>Dichantheliinae</taxon>
        <taxon>Dichanthelium</taxon>
    </lineage>
</organism>
<keyword evidence="1" id="KW-1133">Transmembrane helix</keyword>
<sequence>MRVASLLFAGLTAWVLCRSGAGAGDEDYFSSVVLRLSPLICAYFFLWTVTLSEARAELAARFMRASYLPMLAYLVVKLVNPLAGTAVMCVATFCSALAAGHAFPATKHTILLAQLALSCTCLSNGALSGWRSARLGLSKKGYKCMIAAYHEEDTKELHSLPTRMKQLHNWYKQQAKLRAAMFGVRVPREIYHMDPDIMWVDFECLFTLFQKRDLDVQMLSLWTIMKAQQCKLRNKTTIAFLDPVRVNEKTCKGINSNPHDIILHLTKVFLECQDKESILLAYNCEDSLTHHCSNSLPASTPLVMLVLTRQQLVCLGERPAARQDRAVRGHCRGVHHAVPEPGGGGGEEHEGFFRGLAVFVMVFVAAALCAGMLLEAGEIALGTLLFFAAPYLLITRLVLLRGGPLDTAGAAHIDTASCVSRRRSMREYFYQEETTGASLSDTIAQGADSTSEGLDQMPHIQAHGHQKVTSFADQAAAYKKLCAGQENNFVLCCRSQPPAVQDASSLPVGRDREHACAAHIDPASRVSWRRSMREYFYQEETAGGI</sequence>
<evidence type="ECO:0000313" key="4">
    <source>
        <dbReference type="Proteomes" id="UP000095767"/>
    </source>
</evidence>
<dbReference type="Proteomes" id="UP000095767">
    <property type="component" value="Unassembled WGS sequence"/>
</dbReference>
<feature type="transmembrane region" description="Helical" evidence="1">
    <location>
        <begin position="352"/>
        <end position="373"/>
    </location>
</feature>
<comment type="caution">
    <text evidence="3">The sequence shown here is derived from an EMBL/GenBank/DDBJ whole genome shotgun (WGS) entry which is preliminary data.</text>
</comment>
<feature type="transmembrane region" description="Helical" evidence="1">
    <location>
        <begin position="110"/>
        <end position="130"/>
    </location>
</feature>
<evidence type="ECO:0008006" key="5">
    <source>
        <dbReference type="Google" id="ProtNLM"/>
    </source>
</evidence>
<feature type="chain" id="PRO_5009188641" description="DUF4220 domain-containing protein" evidence="2">
    <location>
        <begin position="18"/>
        <end position="545"/>
    </location>
</feature>
<dbReference type="AlphaFoldDB" id="A0A1E5VZT1"/>
<keyword evidence="1" id="KW-0472">Membrane</keyword>
<feature type="transmembrane region" description="Helical" evidence="1">
    <location>
        <begin position="71"/>
        <end position="98"/>
    </location>
</feature>
<protein>
    <recommendedName>
        <fullName evidence="5">DUF4220 domain-containing protein</fullName>
    </recommendedName>
</protein>
<feature type="transmembrane region" description="Helical" evidence="1">
    <location>
        <begin position="379"/>
        <end position="399"/>
    </location>
</feature>
<evidence type="ECO:0000256" key="2">
    <source>
        <dbReference type="SAM" id="SignalP"/>
    </source>
</evidence>
<accession>A0A1E5VZT1</accession>
<evidence type="ECO:0000256" key="1">
    <source>
        <dbReference type="SAM" id="Phobius"/>
    </source>
</evidence>
<keyword evidence="2" id="KW-0732">Signal</keyword>
<gene>
    <name evidence="3" type="ORF">BAE44_0008347</name>
</gene>